<gene>
    <name evidence="1" type="primary">250</name>
    <name evidence="1" type="ORF">SEA_KARIMAC_250</name>
</gene>
<keyword evidence="2" id="KW-1185">Reference proteome</keyword>
<organism evidence="1 2">
    <name type="scientific">Streptomyces phage Karimac</name>
    <dbReference type="NCBI Taxonomy" id="2283303"/>
    <lineage>
        <taxon>Viruses</taxon>
        <taxon>Duplodnaviria</taxon>
        <taxon>Heunggongvirae</taxon>
        <taxon>Uroviricota</taxon>
        <taxon>Caudoviricetes</taxon>
        <taxon>Stanwilliamsviridae</taxon>
        <taxon>Boydwoodruffvirinae</taxon>
        <taxon>Karimacvirus</taxon>
        <taxon>Karimacvirus karimac</taxon>
        <taxon>Streptomyces virus Karimac</taxon>
    </lineage>
</organism>
<accession>A0A345MHN2</accession>
<dbReference type="RefSeq" id="YP_009840379.1">
    <property type="nucleotide sequence ID" value="NC_048724.1"/>
</dbReference>
<dbReference type="KEGG" id="vg:55610529"/>
<dbReference type="Proteomes" id="UP000259862">
    <property type="component" value="Segment"/>
</dbReference>
<reference evidence="1 2" key="1">
    <citation type="submission" date="2018-07" db="EMBL/GenBank/DDBJ databases">
        <authorList>
            <person name="Hale R.H."/>
            <person name="Adeyemo E.A."/>
            <person name="Delwel I.O."/>
            <person name="Garcia C."/>
            <person name="Hamid F."/>
            <person name="Martinez A."/>
            <person name="Perez Osorio E."/>
            <person name="Smith B."/>
            <person name="Standridge C.A."/>
            <person name="Bhuiyan S."/>
            <person name="Visi D.K."/>
            <person name="Allen M.S."/>
            <person name="Hughes L.E."/>
            <person name="Garlena R.A."/>
            <person name="Russell D.A."/>
            <person name="Pope W.H."/>
            <person name="Jacobs-Sera D."/>
            <person name="Hatfull G.F."/>
        </authorList>
    </citation>
    <scope>NUCLEOTIDE SEQUENCE [LARGE SCALE GENOMIC DNA]</scope>
</reference>
<sequence length="90" mass="10467">MVTELSQELKKLFDEKQYRWRVNGRLKKPTLRDLEDALEKIKDKLKDEPVGTWVYVGRLIVVKDAEGKLDVYVHHGTIEEEDAGSDQQTP</sequence>
<dbReference type="EMBL" id="MH590599">
    <property type="protein sequence ID" value="AXH70063.1"/>
    <property type="molecule type" value="Genomic_DNA"/>
</dbReference>
<evidence type="ECO:0000313" key="1">
    <source>
        <dbReference type="EMBL" id="AXH70063.1"/>
    </source>
</evidence>
<protein>
    <submittedName>
        <fullName evidence="1">Uncharacterized protein</fullName>
    </submittedName>
</protein>
<evidence type="ECO:0000313" key="2">
    <source>
        <dbReference type="Proteomes" id="UP000259862"/>
    </source>
</evidence>
<proteinExistence type="predicted"/>
<name>A0A345MHN2_9CAUD</name>
<dbReference type="GeneID" id="55610529"/>